<feature type="transmembrane region" description="Helical" evidence="1">
    <location>
        <begin position="319"/>
        <end position="342"/>
    </location>
</feature>
<dbReference type="InterPro" id="IPR032809">
    <property type="entry name" value="Put_HupE_UreJ"/>
</dbReference>
<dbReference type="RefSeq" id="WP_176862849.1">
    <property type="nucleotide sequence ID" value="NZ_JABXWT010000002.1"/>
</dbReference>
<name>A0ABX2PP03_9RHOB</name>
<feature type="transmembrane region" description="Helical" evidence="1">
    <location>
        <begin position="284"/>
        <end position="307"/>
    </location>
</feature>
<gene>
    <name evidence="2" type="ORF">HW561_06385</name>
</gene>
<feature type="transmembrane region" description="Helical" evidence="1">
    <location>
        <begin position="354"/>
        <end position="371"/>
    </location>
</feature>
<keyword evidence="1" id="KW-0472">Membrane</keyword>
<keyword evidence="1" id="KW-0812">Transmembrane</keyword>
<feature type="transmembrane region" description="Helical" evidence="1">
    <location>
        <begin position="234"/>
        <end position="253"/>
    </location>
</feature>
<organism evidence="2 3">
    <name type="scientific">Ruegeria haliotis</name>
    <dbReference type="NCBI Taxonomy" id="2747601"/>
    <lineage>
        <taxon>Bacteria</taxon>
        <taxon>Pseudomonadati</taxon>
        <taxon>Pseudomonadota</taxon>
        <taxon>Alphaproteobacteria</taxon>
        <taxon>Rhodobacterales</taxon>
        <taxon>Roseobacteraceae</taxon>
        <taxon>Ruegeria</taxon>
    </lineage>
</organism>
<comment type="caution">
    <text evidence="2">The sequence shown here is derived from an EMBL/GenBank/DDBJ whole genome shotgun (WGS) entry which is preliminary data.</text>
</comment>
<evidence type="ECO:0000313" key="3">
    <source>
        <dbReference type="Proteomes" id="UP000630805"/>
    </source>
</evidence>
<feature type="transmembrane region" description="Helical" evidence="1">
    <location>
        <begin position="210"/>
        <end position="227"/>
    </location>
</feature>
<evidence type="ECO:0000256" key="1">
    <source>
        <dbReference type="SAM" id="Phobius"/>
    </source>
</evidence>
<dbReference type="Proteomes" id="UP000630805">
    <property type="component" value="Unassembled WGS sequence"/>
</dbReference>
<sequence length="377" mass="40053">MSRGVILAILHRLKFCLLSFVAVMTLLPGQGAAQSPAPTIIDFWIKSDTLFLEISLNAEAFLAGVDPSSTEGNQQYKDLRALVSSELEPQVKEFVQTWKQSLQVEAGGVVALSYEGIRIPVTGDLQTVRVSKLLLAGPIPKGASTLRLRWPEGFGPVVLRQQRASAPYTGYLAAGETSPSIPLYGGAALSTQQTLQAFFPKGVTQILPNSPKQVLLALVLVFLSLHVRPLVAQLLLLSLGVVIGLGLGMSEAVTVPRPVVTQSLTMAIVVLALWNLISRRLQVWRLLTVCAVGALQGIGLSFVLTAIGAPPDHIPQAVLGFGAGVIATLCAVACAAFGVAVLVSGRSHRLRGRISVLASMIIAGVGVYWMVEPWLMT</sequence>
<keyword evidence="1" id="KW-1133">Transmembrane helix</keyword>
<dbReference type="EMBL" id="JABXWT010000002">
    <property type="protein sequence ID" value="NVO55411.1"/>
    <property type="molecule type" value="Genomic_DNA"/>
</dbReference>
<dbReference type="Pfam" id="PF13795">
    <property type="entry name" value="HupE_UreJ_2"/>
    <property type="match status" value="1"/>
</dbReference>
<feature type="transmembrane region" description="Helical" evidence="1">
    <location>
        <begin position="259"/>
        <end position="277"/>
    </location>
</feature>
<proteinExistence type="predicted"/>
<keyword evidence="3" id="KW-1185">Reference proteome</keyword>
<protein>
    <submittedName>
        <fullName evidence="2">HupE/UreJ family protein</fullName>
    </submittedName>
</protein>
<evidence type="ECO:0000313" key="2">
    <source>
        <dbReference type="EMBL" id="NVO55411.1"/>
    </source>
</evidence>
<reference evidence="2 3" key="1">
    <citation type="submission" date="2020-06" db="EMBL/GenBank/DDBJ databases">
        <authorList>
            <person name="Cao W.R."/>
        </authorList>
    </citation>
    <scope>NUCLEOTIDE SEQUENCE [LARGE SCALE GENOMIC DNA]</scope>
    <source>
        <strain evidence="2 3">B1Z28</strain>
    </source>
</reference>
<accession>A0ABX2PP03</accession>